<dbReference type="EMBL" id="MN739355">
    <property type="protein sequence ID" value="QHT00472.1"/>
    <property type="molecule type" value="Genomic_DNA"/>
</dbReference>
<sequence length="331" mass="38327">MLPKYVCPITGEEISQGIILADGIVYEKKTINEYLKVENIVSGAIYPQLTKSPYTGELLPSSRVMDYVFAHRLNNGYSDLFCPITKEAIKIPYVIFSEKRMINTLYEYDALVDYVNNICKKRKDHYFYNYDVADPFHDEIIIVPDKSLMMAMNIPIGKHITQTFQLPKTKIPTSKKIRSITIRKLFRKDTNDFQEKMKDEFKKNSIPIHIYGYMREDVVIMNLDLSNMQIMRGFKGCVFYNCNLSNTIISEGMPRCQFNFCNMNNVTINASSFIGEEVSFFGSTMDNIKIIDSFELEKGTTWVKCANLKEVKKEMLRRGATSVKKMTLLDY</sequence>
<reference evidence="1" key="1">
    <citation type="journal article" date="2020" name="Nature">
        <title>Giant virus diversity and host interactions through global metagenomics.</title>
        <authorList>
            <person name="Schulz F."/>
            <person name="Roux S."/>
            <person name="Paez-Espino D."/>
            <person name="Jungbluth S."/>
            <person name="Walsh D.A."/>
            <person name="Denef V.J."/>
            <person name="McMahon K.D."/>
            <person name="Konstantinidis K.T."/>
            <person name="Eloe-Fadrosh E.A."/>
            <person name="Kyrpides N.C."/>
            <person name="Woyke T."/>
        </authorList>
    </citation>
    <scope>NUCLEOTIDE SEQUENCE</scope>
    <source>
        <strain evidence="1">GVMAG-M-3300020192-26</strain>
    </source>
</reference>
<protein>
    <recommendedName>
        <fullName evidence="2">U-box domain-containing protein</fullName>
    </recommendedName>
</protein>
<evidence type="ECO:0000313" key="1">
    <source>
        <dbReference type="EMBL" id="QHT00472.1"/>
    </source>
</evidence>
<dbReference type="SUPFAM" id="SSF141571">
    <property type="entry name" value="Pentapeptide repeat-like"/>
    <property type="match status" value="1"/>
</dbReference>
<accession>A0A6C0C8Q1</accession>
<evidence type="ECO:0008006" key="2">
    <source>
        <dbReference type="Google" id="ProtNLM"/>
    </source>
</evidence>
<dbReference type="Gene3D" id="3.30.40.10">
    <property type="entry name" value="Zinc/RING finger domain, C3HC4 (zinc finger)"/>
    <property type="match status" value="1"/>
</dbReference>
<proteinExistence type="predicted"/>
<dbReference type="InterPro" id="IPR013083">
    <property type="entry name" value="Znf_RING/FYVE/PHD"/>
</dbReference>
<dbReference type="AlphaFoldDB" id="A0A6C0C8Q1"/>
<dbReference type="Gene3D" id="2.160.20.80">
    <property type="entry name" value="E3 ubiquitin-protein ligase SopA"/>
    <property type="match status" value="1"/>
</dbReference>
<name>A0A6C0C8Q1_9ZZZZ</name>
<organism evidence="1">
    <name type="scientific">viral metagenome</name>
    <dbReference type="NCBI Taxonomy" id="1070528"/>
    <lineage>
        <taxon>unclassified sequences</taxon>
        <taxon>metagenomes</taxon>
        <taxon>organismal metagenomes</taxon>
    </lineage>
</organism>
<dbReference type="SUPFAM" id="SSF57850">
    <property type="entry name" value="RING/U-box"/>
    <property type="match status" value="1"/>
</dbReference>